<keyword evidence="3" id="KW-0067">ATP-binding</keyword>
<evidence type="ECO:0000256" key="3">
    <source>
        <dbReference type="ARBA" id="ARBA00022840"/>
    </source>
</evidence>
<dbReference type="Pfam" id="PF00582">
    <property type="entry name" value="Usp"/>
    <property type="match status" value="2"/>
</dbReference>
<comment type="similarity">
    <text evidence="1">Belongs to the universal stress protein A family.</text>
</comment>
<feature type="domain" description="UspA" evidence="4">
    <location>
        <begin position="156"/>
        <end position="292"/>
    </location>
</feature>
<dbReference type="Gene3D" id="3.40.50.620">
    <property type="entry name" value="HUPs"/>
    <property type="match status" value="2"/>
</dbReference>
<dbReference type="EMBL" id="FOVF01000024">
    <property type="protein sequence ID" value="SFN47068.1"/>
    <property type="molecule type" value="Genomic_DNA"/>
</dbReference>
<dbReference type="Proteomes" id="UP000198575">
    <property type="component" value="Unassembled WGS sequence"/>
</dbReference>
<name>A0A1I4ZA49_9GAMM</name>
<organism evidence="5 6">
    <name type="scientific">Dokdonella immobilis</name>
    <dbReference type="NCBI Taxonomy" id="578942"/>
    <lineage>
        <taxon>Bacteria</taxon>
        <taxon>Pseudomonadati</taxon>
        <taxon>Pseudomonadota</taxon>
        <taxon>Gammaproteobacteria</taxon>
        <taxon>Lysobacterales</taxon>
        <taxon>Rhodanobacteraceae</taxon>
        <taxon>Dokdonella</taxon>
    </lineage>
</organism>
<dbReference type="PANTHER" id="PTHR46268">
    <property type="entry name" value="STRESS RESPONSE PROTEIN NHAX"/>
    <property type="match status" value="1"/>
</dbReference>
<dbReference type="InterPro" id="IPR006016">
    <property type="entry name" value="UspA"/>
</dbReference>
<protein>
    <submittedName>
        <fullName evidence="5">Nucleotide-binding universal stress protein, UspA family</fullName>
    </submittedName>
</protein>
<dbReference type="STRING" id="578942.SAMN05216289_1249"/>
<accession>A0A1I4ZA49</accession>
<evidence type="ECO:0000313" key="5">
    <source>
        <dbReference type="EMBL" id="SFN47068.1"/>
    </source>
</evidence>
<dbReference type="CDD" id="cd00293">
    <property type="entry name" value="USP-like"/>
    <property type="match status" value="2"/>
</dbReference>
<feature type="domain" description="UspA" evidence="4">
    <location>
        <begin position="12"/>
        <end position="150"/>
    </location>
</feature>
<evidence type="ECO:0000259" key="4">
    <source>
        <dbReference type="Pfam" id="PF00582"/>
    </source>
</evidence>
<dbReference type="SUPFAM" id="SSF52402">
    <property type="entry name" value="Adenine nucleotide alpha hydrolases-like"/>
    <property type="match status" value="2"/>
</dbReference>
<reference evidence="5 6" key="1">
    <citation type="submission" date="2016-10" db="EMBL/GenBank/DDBJ databases">
        <authorList>
            <person name="de Groot N.N."/>
        </authorList>
    </citation>
    <scope>NUCLEOTIDE SEQUENCE [LARGE SCALE GENOMIC DNA]</scope>
    <source>
        <strain evidence="5 6">CGMCC 1.7659</strain>
    </source>
</reference>
<evidence type="ECO:0000313" key="6">
    <source>
        <dbReference type="Proteomes" id="UP000198575"/>
    </source>
</evidence>
<keyword evidence="6" id="KW-1185">Reference proteome</keyword>
<evidence type="ECO:0000256" key="1">
    <source>
        <dbReference type="ARBA" id="ARBA00008791"/>
    </source>
</evidence>
<evidence type="ECO:0000256" key="2">
    <source>
        <dbReference type="ARBA" id="ARBA00022741"/>
    </source>
</evidence>
<dbReference type="InterPro" id="IPR014729">
    <property type="entry name" value="Rossmann-like_a/b/a_fold"/>
</dbReference>
<proteinExistence type="inferred from homology"/>
<dbReference type="PANTHER" id="PTHR46268:SF27">
    <property type="entry name" value="UNIVERSAL STRESS PROTEIN RV2623"/>
    <property type="match status" value="1"/>
</dbReference>
<dbReference type="OrthoDB" id="9804721at2"/>
<sequence length="313" mass="34565">MSDPSWTQGPPKTILLATDLSNRCDRATDRAAHLAKLWGARLVVLNVLEFDQEFLESRRTADLPSWRQPPDREGVVLAQLRRDLREDLKGVEIRIVQGAPAATIDAVARDIDADLIIVGLARDESLGRYFLGSTVERLSRQTPIPLLVVKNRVRPYGEILVATDFSPPSQHALTAAAQFFPQAPLTLLHAWEVPFKGLLDSPNFRREWTAMEKVGCDKFVAQSRLSPDQHRSLQVLLEHGSTESIICTYMRDKGVELIVVGTHGRSGLFDVRLGGTAKRILEAAPGDVLLIREPRSVRAPGANSTSKESAAVD</sequence>
<dbReference type="PRINTS" id="PR01438">
    <property type="entry name" value="UNVRSLSTRESS"/>
</dbReference>
<keyword evidence="2" id="KW-0547">Nucleotide-binding</keyword>
<dbReference type="InterPro" id="IPR006015">
    <property type="entry name" value="Universal_stress_UspA"/>
</dbReference>
<dbReference type="GO" id="GO:0005524">
    <property type="term" value="F:ATP binding"/>
    <property type="evidence" value="ECO:0007669"/>
    <property type="project" value="UniProtKB-KW"/>
</dbReference>
<dbReference type="RefSeq" id="WP_092409205.1">
    <property type="nucleotide sequence ID" value="NZ_FOVF01000024.1"/>
</dbReference>
<dbReference type="AlphaFoldDB" id="A0A1I4ZA49"/>
<gene>
    <name evidence="5" type="ORF">SAMN05216289_1249</name>
</gene>